<dbReference type="GO" id="GO:0016705">
    <property type="term" value="F:oxidoreductase activity, acting on paired donors, with incorporation or reduction of molecular oxygen"/>
    <property type="evidence" value="ECO:0007669"/>
    <property type="project" value="InterPro"/>
</dbReference>
<name>A0A939JJE4_9ACTN</name>
<dbReference type="Gene3D" id="1.10.630.10">
    <property type="entry name" value="Cytochrome P450"/>
    <property type="match status" value="1"/>
</dbReference>
<dbReference type="SUPFAM" id="SSF48264">
    <property type="entry name" value="Cytochrome P450"/>
    <property type="match status" value="1"/>
</dbReference>
<dbReference type="InterPro" id="IPR001128">
    <property type="entry name" value="Cyt_P450"/>
</dbReference>
<dbReference type="InterPro" id="IPR017972">
    <property type="entry name" value="Cyt_P450_CS"/>
</dbReference>
<accession>A0A939JJE4</accession>
<protein>
    <submittedName>
        <fullName evidence="3">Cytochrome P450</fullName>
    </submittedName>
</protein>
<organism evidence="3 4">
    <name type="scientific">Streptomyces beijiangensis</name>
    <dbReference type="NCBI Taxonomy" id="163361"/>
    <lineage>
        <taxon>Bacteria</taxon>
        <taxon>Bacillati</taxon>
        <taxon>Actinomycetota</taxon>
        <taxon>Actinomycetes</taxon>
        <taxon>Kitasatosporales</taxon>
        <taxon>Streptomycetaceae</taxon>
        <taxon>Streptomyces</taxon>
    </lineage>
</organism>
<feature type="non-terminal residue" evidence="3">
    <location>
        <position position="1"/>
    </location>
</feature>
<keyword evidence="2" id="KW-0503">Monooxygenase</keyword>
<keyword evidence="4" id="KW-1185">Reference proteome</keyword>
<sequence>LTHPDQLALVRAGHASWDDVLDETLRAEAPGAHSVLRYAVEDIDADGILIPQGDAILIAFAGAGRDPAHHGPDAAAFDITRPTRRDHVAFGHGVHYCLGASLARLEATIALPALFT</sequence>
<proteinExistence type="inferred from homology"/>
<dbReference type="PROSITE" id="PS00086">
    <property type="entry name" value="CYTOCHROME_P450"/>
    <property type="match status" value="1"/>
</dbReference>
<comment type="caution">
    <text evidence="3">The sequence shown here is derived from an EMBL/GenBank/DDBJ whole genome shotgun (WGS) entry which is preliminary data.</text>
</comment>
<evidence type="ECO:0000313" key="4">
    <source>
        <dbReference type="Proteomes" id="UP000664167"/>
    </source>
</evidence>
<feature type="non-terminal residue" evidence="3">
    <location>
        <position position="116"/>
    </location>
</feature>
<evidence type="ECO:0000313" key="3">
    <source>
        <dbReference type="EMBL" id="MBO0518206.1"/>
    </source>
</evidence>
<dbReference type="InterPro" id="IPR002397">
    <property type="entry name" value="Cyt_P450_B"/>
</dbReference>
<dbReference type="EMBL" id="JAFLRJ010001359">
    <property type="protein sequence ID" value="MBO0518206.1"/>
    <property type="molecule type" value="Genomic_DNA"/>
</dbReference>
<dbReference type="AlphaFoldDB" id="A0A939JJE4"/>
<dbReference type="InterPro" id="IPR036396">
    <property type="entry name" value="Cyt_P450_sf"/>
</dbReference>
<keyword evidence="2" id="KW-0479">Metal-binding</keyword>
<dbReference type="Proteomes" id="UP000664167">
    <property type="component" value="Unassembled WGS sequence"/>
</dbReference>
<dbReference type="PANTHER" id="PTHR46696">
    <property type="entry name" value="P450, PUTATIVE (EUROFUNG)-RELATED"/>
    <property type="match status" value="1"/>
</dbReference>
<dbReference type="Pfam" id="PF00067">
    <property type="entry name" value="p450"/>
    <property type="match status" value="1"/>
</dbReference>
<comment type="similarity">
    <text evidence="1 2">Belongs to the cytochrome P450 family.</text>
</comment>
<keyword evidence="2" id="KW-0408">Iron</keyword>
<gene>
    <name evidence="3" type="ORF">J0695_41815</name>
</gene>
<dbReference type="GO" id="GO:0004497">
    <property type="term" value="F:monooxygenase activity"/>
    <property type="evidence" value="ECO:0007669"/>
    <property type="project" value="UniProtKB-KW"/>
</dbReference>
<evidence type="ECO:0000256" key="1">
    <source>
        <dbReference type="ARBA" id="ARBA00010617"/>
    </source>
</evidence>
<keyword evidence="2" id="KW-0349">Heme</keyword>
<evidence type="ECO:0000256" key="2">
    <source>
        <dbReference type="RuleBase" id="RU000461"/>
    </source>
</evidence>
<reference evidence="3" key="1">
    <citation type="submission" date="2021-03" db="EMBL/GenBank/DDBJ databases">
        <title>Streptomyces poriferae sp. nov., a novel marine sponge-derived Actinobacteria species with anti-MRSA activity.</title>
        <authorList>
            <person name="Sandoval-Powers M."/>
            <person name="Kralova S."/>
            <person name="Nguyen G.-S."/>
            <person name="Fawwal D."/>
            <person name="Degnes K."/>
            <person name="Klinkenberg G."/>
            <person name="Sletta H."/>
            <person name="Wentzel A."/>
            <person name="Liles M.R."/>
        </authorList>
    </citation>
    <scope>NUCLEOTIDE SEQUENCE</scope>
    <source>
        <strain evidence="3">DSM 41794</strain>
    </source>
</reference>
<dbReference type="PRINTS" id="PR00359">
    <property type="entry name" value="BP450"/>
</dbReference>
<dbReference type="GO" id="GO:0020037">
    <property type="term" value="F:heme binding"/>
    <property type="evidence" value="ECO:0007669"/>
    <property type="project" value="InterPro"/>
</dbReference>
<keyword evidence="2" id="KW-0560">Oxidoreductase</keyword>
<dbReference type="RefSeq" id="WP_206970041.1">
    <property type="nucleotide sequence ID" value="NZ_JAFLRJ010001359.1"/>
</dbReference>
<dbReference type="GO" id="GO:0005506">
    <property type="term" value="F:iron ion binding"/>
    <property type="evidence" value="ECO:0007669"/>
    <property type="project" value="InterPro"/>
</dbReference>
<dbReference type="PANTHER" id="PTHR46696:SF1">
    <property type="entry name" value="CYTOCHROME P450 YJIB-RELATED"/>
    <property type="match status" value="1"/>
</dbReference>